<reference evidence="1 2" key="1">
    <citation type="submission" date="2014-11" db="EMBL/GenBank/DDBJ databases">
        <title>Genome sequence and analysis of novel Kurthia sp.</title>
        <authorList>
            <person name="Lawson J.N."/>
            <person name="Gonzalez J.E."/>
            <person name="Rinauldi L."/>
            <person name="Xuan Z."/>
            <person name="Firman A."/>
            <person name="Shaddox L."/>
            <person name="Trudeau A."/>
            <person name="Shah S."/>
            <person name="Reiman D."/>
        </authorList>
    </citation>
    <scope>NUCLEOTIDE SEQUENCE [LARGE SCALE GENOMIC DNA]</scope>
    <source>
        <strain evidence="1 2">3B1D</strain>
    </source>
</reference>
<comment type="caution">
    <text evidence="1">The sequence shown here is derived from an EMBL/GenBank/DDBJ whole genome shotgun (WGS) entry which is preliminary data.</text>
</comment>
<evidence type="ECO:0000313" key="1">
    <source>
        <dbReference type="EMBL" id="RUS58028.1"/>
    </source>
</evidence>
<dbReference type="EMBL" id="JTFC01000008">
    <property type="protein sequence ID" value="RUS58028.1"/>
    <property type="molecule type" value="Genomic_DNA"/>
</dbReference>
<dbReference type="RefSeq" id="WP_126989362.1">
    <property type="nucleotide sequence ID" value="NZ_JTFC01000008.1"/>
</dbReference>
<proteinExistence type="predicted"/>
<gene>
    <name evidence="1" type="ORF">QI30_02430</name>
</gene>
<dbReference type="AlphaFoldDB" id="A0A433RXM4"/>
<keyword evidence="2" id="KW-1185">Reference proteome</keyword>
<name>A0A433RXM4_9BACL</name>
<protein>
    <recommendedName>
        <fullName evidence="3">SprT-like domain-containing protein</fullName>
    </recommendedName>
</protein>
<evidence type="ECO:0008006" key="3">
    <source>
        <dbReference type="Google" id="ProtNLM"/>
    </source>
</evidence>
<accession>A0A433RXM4</accession>
<dbReference type="OrthoDB" id="9799909at2"/>
<sequence>MKKWWSYLIVALIVMNERHFAKRFLRKHYNVDLTVPIYVSTKILREGSLGIFVMKNAYEPSYIAIDASLASSKNRQLFRRVLIHELIHYALFVQQLPFQDDSPLFHKEVIKHGSLLSGQVMIENGHFSLLDEAI</sequence>
<evidence type="ECO:0000313" key="2">
    <source>
        <dbReference type="Proteomes" id="UP000288623"/>
    </source>
</evidence>
<dbReference type="Proteomes" id="UP000288623">
    <property type="component" value="Unassembled WGS sequence"/>
</dbReference>
<organism evidence="1 2">
    <name type="scientific">Candidatus Kurthia intestinigallinarum</name>
    <dbReference type="NCBI Taxonomy" id="1562256"/>
    <lineage>
        <taxon>Bacteria</taxon>
        <taxon>Bacillati</taxon>
        <taxon>Bacillota</taxon>
        <taxon>Bacilli</taxon>
        <taxon>Bacillales</taxon>
        <taxon>Caryophanaceae</taxon>
        <taxon>Kurthia</taxon>
    </lineage>
</organism>